<dbReference type="GO" id="GO:0003729">
    <property type="term" value="F:mRNA binding"/>
    <property type="evidence" value="ECO:0007669"/>
    <property type="project" value="TreeGrafter"/>
</dbReference>
<dbReference type="GO" id="GO:0003743">
    <property type="term" value="F:translation initiation factor activity"/>
    <property type="evidence" value="ECO:0007669"/>
    <property type="project" value="UniProtKB-KW"/>
</dbReference>
<dbReference type="PANTHER" id="PTHR23253">
    <property type="entry name" value="EUKARYOTIC TRANSLATION INITIATION FACTOR 4 GAMMA"/>
    <property type="match status" value="1"/>
</dbReference>
<name>A0A9D4C7J0_DREPO</name>
<sequence>MLTENIMHDCLVQLFRSKNLECFCMLLSTIGKELDSDRSRPRMNQYFELMAKIVNDKKKPAKVRFMLQDVIDLRKKNWIKRRIANNSPSQQRYNNTSKLLHHNYHYDNNRSQYVNTVLM</sequence>
<gene>
    <name evidence="5" type="ORF">DPMN_061213</name>
</gene>
<dbReference type="Gene3D" id="1.25.40.180">
    <property type="match status" value="1"/>
</dbReference>
<dbReference type="Pfam" id="PF02854">
    <property type="entry name" value="MIF4G"/>
    <property type="match status" value="1"/>
</dbReference>
<evidence type="ECO:0000256" key="2">
    <source>
        <dbReference type="ARBA" id="ARBA00022540"/>
    </source>
</evidence>
<reference evidence="5" key="2">
    <citation type="submission" date="2020-11" db="EMBL/GenBank/DDBJ databases">
        <authorList>
            <person name="McCartney M.A."/>
            <person name="Auch B."/>
            <person name="Kono T."/>
            <person name="Mallez S."/>
            <person name="Becker A."/>
            <person name="Gohl D.M."/>
            <person name="Silverstein K.A.T."/>
            <person name="Koren S."/>
            <person name="Bechman K.B."/>
            <person name="Herman A."/>
            <person name="Abrahante J.E."/>
            <person name="Garbe J."/>
        </authorList>
    </citation>
    <scope>NUCLEOTIDE SEQUENCE</scope>
    <source>
        <strain evidence="5">Duluth1</strain>
        <tissue evidence="5">Whole animal</tissue>
    </source>
</reference>
<evidence type="ECO:0000256" key="1">
    <source>
        <dbReference type="ARBA" id="ARBA00005775"/>
    </source>
</evidence>
<evidence type="ECO:0000259" key="4">
    <source>
        <dbReference type="Pfam" id="PF02854"/>
    </source>
</evidence>
<dbReference type="SUPFAM" id="SSF48371">
    <property type="entry name" value="ARM repeat"/>
    <property type="match status" value="1"/>
</dbReference>
<reference evidence="5" key="1">
    <citation type="journal article" date="2019" name="bioRxiv">
        <title>The Genome of the Zebra Mussel, Dreissena polymorpha: A Resource for Invasive Species Research.</title>
        <authorList>
            <person name="McCartney M.A."/>
            <person name="Auch B."/>
            <person name="Kono T."/>
            <person name="Mallez S."/>
            <person name="Zhang Y."/>
            <person name="Obille A."/>
            <person name="Becker A."/>
            <person name="Abrahante J.E."/>
            <person name="Garbe J."/>
            <person name="Badalamenti J.P."/>
            <person name="Herman A."/>
            <person name="Mangelson H."/>
            <person name="Liachko I."/>
            <person name="Sullivan S."/>
            <person name="Sone E.D."/>
            <person name="Koren S."/>
            <person name="Silverstein K.A.T."/>
            <person name="Beckman K.B."/>
            <person name="Gohl D.M."/>
        </authorList>
    </citation>
    <scope>NUCLEOTIDE SEQUENCE</scope>
    <source>
        <strain evidence="5">Duluth1</strain>
        <tissue evidence="5">Whole animal</tissue>
    </source>
</reference>
<protein>
    <recommendedName>
        <fullName evidence="4">MIF4G domain-containing protein</fullName>
    </recommendedName>
</protein>
<organism evidence="5 6">
    <name type="scientific">Dreissena polymorpha</name>
    <name type="common">Zebra mussel</name>
    <name type="synonym">Mytilus polymorpha</name>
    <dbReference type="NCBI Taxonomy" id="45954"/>
    <lineage>
        <taxon>Eukaryota</taxon>
        <taxon>Metazoa</taxon>
        <taxon>Spiralia</taxon>
        <taxon>Lophotrochozoa</taxon>
        <taxon>Mollusca</taxon>
        <taxon>Bivalvia</taxon>
        <taxon>Autobranchia</taxon>
        <taxon>Heteroconchia</taxon>
        <taxon>Euheterodonta</taxon>
        <taxon>Imparidentia</taxon>
        <taxon>Neoheterodontei</taxon>
        <taxon>Myida</taxon>
        <taxon>Dreissenoidea</taxon>
        <taxon>Dreissenidae</taxon>
        <taxon>Dreissena</taxon>
    </lineage>
</organism>
<evidence type="ECO:0000313" key="6">
    <source>
        <dbReference type="Proteomes" id="UP000828390"/>
    </source>
</evidence>
<dbReference type="EMBL" id="JAIWYP010000013">
    <property type="protein sequence ID" value="KAH3718409.1"/>
    <property type="molecule type" value="Genomic_DNA"/>
</dbReference>
<keyword evidence="2" id="KW-0396">Initiation factor</keyword>
<accession>A0A9D4C7J0</accession>
<comment type="caution">
    <text evidence="5">The sequence shown here is derived from an EMBL/GenBank/DDBJ whole genome shotgun (WGS) entry which is preliminary data.</text>
</comment>
<dbReference type="InterPro" id="IPR016024">
    <property type="entry name" value="ARM-type_fold"/>
</dbReference>
<dbReference type="InterPro" id="IPR003890">
    <property type="entry name" value="MIF4G-like_typ-3"/>
</dbReference>
<dbReference type="AlphaFoldDB" id="A0A9D4C7J0"/>
<dbReference type="Proteomes" id="UP000828390">
    <property type="component" value="Unassembled WGS sequence"/>
</dbReference>
<proteinExistence type="inferred from homology"/>
<keyword evidence="6" id="KW-1185">Reference proteome</keyword>
<dbReference type="GO" id="GO:0016281">
    <property type="term" value="C:eukaryotic translation initiation factor 4F complex"/>
    <property type="evidence" value="ECO:0007669"/>
    <property type="project" value="TreeGrafter"/>
</dbReference>
<evidence type="ECO:0000256" key="3">
    <source>
        <dbReference type="ARBA" id="ARBA00022917"/>
    </source>
</evidence>
<evidence type="ECO:0000313" key="5">
    <source>
        <dbReference type="EMBL" id="KAH3718409.1"/>
    </source>
</evidence>
<comment type="similarity">
    <text evidence="1">Belongs to the eukaryotic initiation factor 4G family.</text>
</comment>
<keyword evidence="3" id="KW-0648">Protein biosynthesis</keyword>
<feature type="domain" description="MIF4G" evidence="4">
    <location>
        <begin position="1"/>
        <end position="77"/>
    </location>
</feature>
<dbReference type="PANTHER" id="PTHR23253:SF9">
    <property type="entry name" value="EUKARYOTIC TRANSLATION INITIATION FACTOR 4 GAMMA 2"/>
    <property type="match status" value="1"/>
</dbReference>